<organism evidence="2 3">
    <name type="scientific">Chitinophaga niastensis</name>
    <dbReference type="NCBI Taxonomy" id="536980"/>
    <lineage>
        <taxon>Bacteria</taxon>
        <taxon>Pseudomonadati</taxon>
        <taxon>Bacteroidota</taxon>
        <taxon>Chitinophagia</taxon>
        <taxon>Chitinophagales</taxon>
        <taxon>Chitinophagaceae</taxon>
        <taxon>Chitinophaga</taxon>
    </lineage>
</organism>
<dbReference type="CDD" id="cd00093">
    <property type="entry name" value="HTH_XRE"/>
    <property type="match status" value="1"/>
</dbReference>
<dbReference type="PROSITE" id="PS50943">
    <property type="entry name" value="HTH_CROC1"/>
    <property type="match status" value="1"/>
</dbReference>
<gene>
    <name evidence="2" type="ORF">CLV51_102477</name>
</gene>
<dbReference type="Proteomes" id="UP000240971">
    <property type="component" value="Unassembled WGS sequence"/>
</dbReference>
<dbReference type="EMBL" id="PYAW01000002">
    <property type="protein sequence ID" value="PSL47620.1"/>
    <property type="molecule type" value="Genomic_DNA"/>
</dbReference>
<accession>A0A2P8HN47</accession>
<proteinExistence type="predicted"/>
<reference evidence="2 3" key="1">
    <citation type="submission" date="2018-03" db="EMBL/GenBank/DDBJ databases">
        <title>Genomic Encyclopedia of Archaeal and Bacterial Type Strains, Phase II (KMG-II): from individual species to whole genera.</title>
        <authorList>
            <person name="Goeker M."/>
        </authorList>
    </citation>
    <scope>NUCLEOTIDE SEQUENCE [LARGE SCALE GENOMIC DNA]</scope>
    <source>
        <strain evidence="2 3">DSM 24859</strain>
    </source>
</reference>
<dbReference type="GO" id="GO:0003677">
    <property type="term" value="F:DNA binding"/>
    <property type="evidence" value="ECO:0007669"/>
    <property type="project" value="InterPro"/>
</dbReference>
<evidence type="ECO:0000313" key="3">
    <source>
        <dbReference type="Proteomes" id="UP000240971"/>
    </source>
</evidence>
<dbReference type="Gene3D" id="1.10.260.40">
    <property type="entry name" value="lambda repressor-like DNA-binding domains"/>
    <property type="match status" value="1"/>
</dbReference>
<dbReference type="OrthoDB" id="961302at2"/>
<sequence length="122" mass="14220">MNPLISTEKEYTAAMQRIHLLMKKGEANLSAKELKELQHLSVAAERFEDARYPLPKPTTLSGMIELKMFEMKLKQKEMAIMLDIGEAKFSQILNGKREPDVDFLRKIYRRLKIDAEFILQHV</sequence>
<keyword evidence="3" id="KW-1185">Reference proteome</keyword>
<evidence type="ECO:0000313" key="2">
    <source>
        <dbReference type="EMBL" id="PSL47620.1"/>
    </source>
</evidence>
<dbReference type="InterPro" id="IPR001387">
    <property type="entry name" value="Cro/C1-type_HTH"/>
</dbReference>
<dbReference type="AlphaFoldDB" id="A0A2P8HN47"/>
<feature type="domain" description="HTH cro/C1-type" evidence="1">
    <location>
        <begin position="70"/>
        <end position="118"/>
    </location>
</feature>
<evidence type="ECO:0000259" key="1">
    <source>
        <dbReference type="PROSITE" id="PS50943"/>
    </source>
</evidence>
<name>A0A2P8HN47_CHINA</name>
<dbReference type="RefSeq" id="WP_158266974.1">
    <property type="nucleotide sequence ID" value="NZ_PYAW01000002.1"/>
</dbReference>
<dbReference type="SMART" id="SM00530">
    <property type="entry name" value="HTH_XRE"/>
    <property type="match status" value="1"/>
</dbReference>
<protein>
    <submittedName>
        <fullName evidence="2">HTH-type transcriptional regulator/antitoxin HigA</fullName>
    </submittedName>
</protein>
<comment type="caution">
    <text evidence="2">The sequence shown here is derived from an EMBL/GenBank/DDBJ whole genome shotgun (WGS) entry which is preliminary data.</text>
</comment>
<dbReference type="InterPro" id="IPR010982">
    <property type="entry name" value="Lambda_DNA-bd_dom_sf"/>
</dbReference>
<dbReference type="SUPFAM" id="SSF47413">
    <property type="entry name" value="lambda repressor-like DNA-binding domains"/>
    <property type="match status" value="1"/>
</dbReference>